<proteinExistence type="predicted"/>
<dbReference type="WBParaSite" id="PEQ_0000914601-mRNA-1">
    <property type="protein sequence ID" value="PEQ_0000914601-mRNA-1"/>
    <property type="gene ID" value="PEQ_0000914601"/>
</dbReference>
<dbReference type="AlphaFoldDB" id="A0A914S4F4"/>
<name>A0A914S4F4_PAREQ</name>
<organism evidence="2 3">
    <name type="scientific">Parascaris equorum</name>
    <name type="common">Equine roundworm</name>
    <dbReference type="NCBI Taxonomy" id="6256"/>
    <lineage>
        <taxon>Eukaryota</taxon>
        <taxon>Metazoa</taxon>
        <taxon>Ecdysozoa</taxon>
        <taxon>Nematoda</taxon>
        <taxon>Chromadorea</taxon>
        <taxon>Rhabditida</taxon>
        <taxon>Spirurina</taxon>
        <taxon>Ascaridomorpha</taxon>
        <taxon>Ascaridoidea</taxon>
        <taxon>Ascarididae</taxon>
        <taxon>Parascaris</taxon>
    </lineage>
</organism>
<reference evidence="3" key="1">
    <citation type="submission" date="2022-11" db="UniProtKB">
        <authorList>
            <consortium name="WormBaseParasite"/>
        </authorList>
    </citation>
    <scope>IDENTIFICATION</scope>
</reference>
<feature type="transmembrane region" description="Helical" evidence="1">
    <location>
        <begin position="20"/>
        <end position="43"/>
    </location>
</feature>
<keyword evidence="1" id="KW-0472">Membrane</keyword>
<sequence length="47" mass="5198">MFCCTRRCARTSCFCTSNKIILHSFIKAIAVVGMFNGAFTSIFDSTP</sequence>
<evidence type="ECO:0000313" key="3">
    <source>
        <dbReference type="WBParaSite" id="PEQ_0000914601-mRNA-1"/>
    </source>
</evidence>
<evidence type="ECO:0000256" key="1">
    <source>
        <dbReference type="SAM" id="Phobius"/>
    </source>
</evidence>
<evidence type="ECO:0000313" key="2">
    <source>
        <dbReference type="Proteomes" id="UP000887564"/>
    </source>
</evidence>
<keyword evidence="2" id="KW-1185">Reference proteome</keyword>
<keyword evidence="1" id="KW-0812">Transmembrane</keyword>
<accession>A0A914S4F4</accession>
<protein>
    <submittedName>
        <fullName evidence="3">Uncharacterized protein</fullName>
    </submittedName>
</protein>
<keyword evidence="1" id="KW-1133">Transmembrane helix</keyword>
<dbReference type="Proteomes" id="UP000887564">
    <property type="component" value="Unplaced"/>
</dbReference>